<evidence type="ECO:0000256" key="1">
    <source>
        <dbReference type="SAM" id="MobiDB-lite"/>
    </source>
</evidence>
<feature type="non-terminal residue" evidence="2">
    <location>
        <position position="1"/>
    </location>
</feature>
<accession>A0A8D7ARM4</accession>
<dbReference type="AlphaFoldDB" id="A0A8D7ARM4"/>
<sequence length="71" mass="7539">HGLGAGLLAEPRVLLEVAVGEAVCGAVEPMRPEGALQPPRPPPRPVEHPQGPRQKQQPGHAPSQAPQHVRR</sequence>
<name>A0A8D7ARM4_MUSAM</name>
<gene>
    <name evidence="2" type="ORF">GSMUA_186270.1</name>
</gene>
<dbReference type="EMBL" id="HG996468">
    <property type="protein sequence ID" value="CAG1851940.1"/>
    <property type="molecule type" value="Genomic_DNA"/>
</dbReference>
<evidence type="ECO:0000313" key="2">
    <source>
        <dbReference type="EMBL" id="CAG1851940.1"/>
    </source>
</evidence>
<protein>
    <submittedName>
        <fullName evidence="2">(wild Malaysian banana) hypothetical protein</fullName>
    </submittedName>
</protein>
<reference evidence="2" key="1">
    <citation type="submission" date="2021-03" db="EMBL/GenBank/DDBJ databases">
        <authorList>
            <consortium name="Genoscope - CEA"/>
            <person name="William W."/>
        </authorList>
    </citation>
    <scope>NUCLEOTIDE SEQUENCE</scope>
    <source>
        <strain evidence="2">Doubled-haploid Pahang</strain>
    </source>
</reference>
<proteinExistence type="predicted"/>
<organism evidence="2">
    <name type="scientific">Musa acuminata subsp. malaccensis</name>
    <name type="common">Wild banana</name>
    <name type="synonym">Musa malaccensis</name>
    <dbReference type="NCBI Taxonomy" id="214687"/>
    <lineage>
        <taxon>Eukaryota</taxon>
        <taxon>Viridiplantae</taxon>
        <taxon>Streptophyta</taxon>
        <taxon>Embryophyta</taxon>
        <taxon>Tracheophyta</taxon>
        <taxon>Spermatophyta</taxon>
        <taxon>Magnoliopsida</taxon>
        <taxon>Liliopsida</taxon>
        <taxon>Zingiberales</taxon>
        <taxon>Musaceae</taxon>
        <taxon>Musa</taxon>
    </lineage>
</organism>
<feature type="region of interest" description="Disordered" evidence="1">
    <location>
        <begin position="30"/>
        <end position="71"/>
    </location>
</feature>
<feature type="non-terminal residue" evidence="2">
    <location>
        <position position="71"/>
    </location>
</feature>